<feature type="region of interest" description="Disordered" evidence="2">
    <location>
        <begin position="113"/>
        <end position="138"/>
    </location>
</feature>
<dbReference type="InterPro" id="IPR012340">
    <property type="entry name" value="NA-bd_OB-fold"/>
</dbReference>
<evidence type="ECO:0000256" key="2">
    <source>
        <dbReference type="SAM" id="MobiDB-lite"/>
    </source>
</evidence>
<organism evidence="3 4">
    <name type="scientific">Triticum urartu</name>
    <name type="common">Red wild einkorn</name>
    <name type="synonym">Crithodium urartu</name>
    <dbReference type="NCBI Taxonomy" id="4572"/>
    <lineage>
        <taxon>Eukaryota</taxon>
        <taxon>Viridiplantae</taxon>
        <taxon>Streptophyta</taxon>
        <taxon>Embryophyta</taxon>
        <taxon>Tracheophyta</taxon>
        <taxon>Spermatophyta</taxon>
        <taxon>Magnoliopsida</taxon>
        <taxon>Liliopsida</taxon>
        <taxon>Poales</taxon>
        <taxon>Poaceae</taxon>
        <taxon>BOP clade</taxon>
        <taxon>Pooideae</taxon>
        <taxon>Triticodae</taxon>
        <taxon>Triticeae</taxon>
        <taxon>Triticinae</taxon>
        <taxon>Triticum</taxon>
    </lineage>
</organism>
<dbReference type="AlphaFoldDB" id="A0A8R7P6E8"/>
<dbReference type="GO" id="GO:0017101">
    <property type="term" value="C:aminoacyl-tRNA synthetase multienzyme complex"/>
    <property type="evidence" value="ECO:0007669"/>
    <property type="project" value="TreeGrafter"/>
</dbReference>
<dbReference type="SUPFAM" id="SSF50249">
    <property type="entry name" value="Nucleic acid-binding proteins"/>
    <property type="match status" value="1"/>
</dbReference>
<protein>
    <submittedName>
        <fullName evidence="3">Uncharacterized protein</fullName>
    </submittedName>
</protein>
<dbReference type="PANTHER" id="PTHR43450">
    <property type="entry name" value="ASPARTYL-TRNA SYNTHETASE"/>
    <property type="match status" value="1"/>
</dbReference>
<dbReference type="Proteomes" id="UP000015106">
    <property type="component" value="Chromosome 1"/>
</dbReference>
<dbReference type="Gramene" id="TuG1812G0100001255.01.T01">
    <property type="protein sequence ID" value="TuG1812G0100001255.01.T01.cds251804"/>
    <property type="gene ID" value="TuG1812G0100001255.01"/>
</dbReference>
<dbReference type="EnsemblPlants" id="TuG1812G0100001255.01.T01">
    <property type="protein sequence ID" value="TuG1812G0100001255.01.T01.cds251804"/>
    <property type="gene ID" value="TuG1812G0100001255.01"/>
</dbReference>
<reference evidence="3" key="2">
    <citation type="submission" date="2018-03" db="EMBL/GenBank/DDBJ databases">
        <title>The Triticum urartu genome reveals the dynamic nature of wheat genome evolution.</title>
        <authorList>
            <person name="Ling H."/>
            <person name="Ma B."/>
            <person name="Shi X."/>
            <person name="Liu H."/>
            <person name="Dong L."/>
            <person name="Sun H."/>
            <person name="Cao Y."/>
            <person name="Gao Q."/>
            <person name="Zheng S."/>
            <person name="Li Y."/>
            <person name="Yu Y."/>
            <person name="Du H."/>
            <person name="Qi M."/>
            <person name="Li Y."/>
            <person name="Yu H."/>
            <person name="Cui Y."/>
            <person name="Wang N."/>
            <person name="Chen C."/>
            <person name="Wu H."/>
            <person name="Zhao Y."/>
            <person name="Zhang J."/>
            <person name="Li Y."/>
            <person name="Zhou W."/>
            <person name="Zhang B."/>
            <person name="Hu W."/>
            <person name="Eijk M."/>
            <person name="Tang J."/>
            <person name="Witsenboer H."/>
            <person name="Zhao S."/>
            <person name="Li Z."/>
            <person name="Zhang A."/>
            <person name="Wang D."/>
            <person name="Liang C."/>
        </authorList>
    </citation>
    <scope>NUCLEOTIDE SEQUENCE [LARGE SCALE GENOMIC DNA]</scope>
    <source>
        <strain evidence="3">cv. G1812</strain>
    </source>
</reference>
<reference evidence="3" key="3">
    <citation type="submission" date="2022-06" db="UniProtKB">
        <authorList>
            <consortium name="EnsemblPlants"/>
        </authorList>
    </citation>
    <scope>IDENTIFICATION</scope>
</reference>
<dbReference type="GO" id="GO:0006422">
    <property type="term" value="P:aspartyl-tRNA aminoacylation"/>
    <property type="evidence" value="ECO:0007669"/>
    <property type="project" value="InterPro"/>
</dbReference>
<dbReference type="InterPro" id="IPR004523">
    <property type="entry name" value="Asp-tRNA_synthase_2"/>
</dbReference>
<dbReference type="GO" id="GO:0004815">
    <property type="term" value="F:aspartate-tRNA ligase activity"/>
    <property type="evidence" value="ECO:0007669"/>
    <property type="project" value="InterPro"/>
</dbReference>
<name>A0A8R7P6E8_TRIUA</name>
<evidence type="ECO:0000313" key="3">
    <source>
        <dbReference type="EnsemblPlants" id="TuG1812G0100001255.01.T01.cds251804"/>
    </source>
</evidence>
<accession>A0A8R7P6E8</accession>
<sequence>MLCQRPSTYVGKLDEAMVGKNVVIFGCVLWIRPLSKTTAIVGLHDISKTVPCIIEASAEEGVTTRMVRFASTLCRGTFIDVEGVVSLPDNRKHLFDTTTQRVEIHVRKLHTIGTRPDGSHLEAASQNSSSSPSIMQAKNPVGHLFGATTRQAEIQVRK</sequence>
<evidence type="ECO:0000313" key="4">
    <source>
        <dbReference type="Proteomes" id="UP000015106"/>
    </source>
</evidence>
<reference evidence="4" key="1">
    <citation type="journal article" date="2013" name="Nature">
        <title>Draft genome of the wheat A-genome progenitor Triticum urartu.</title>
        <authorList>
            <person name="Ling H.Q."/>
            <person name="Zhao S."/>
            <person name="Liu D."/>
            <person name="Wang J."/>
            <person name="Sun H."/>
            <person name="Zhang C."/>
            <person name="Fan H."/>
            <person name="Li D."/>
            <person name="Dong L."/>
            <person name="Tao Y."/>
            <person name="Gao C."/>
            <person name="Wu H."/>
            <person name="Li Y."/>
            <person name="Cui Y."/>
            <person name="Guo X."/>
            <person name="Zheng S."/>
            <person name="Wang B."/>
            <person name="Yu K."/>
            <person name="Liang Q."/>
            <person name="Yang W."/>
            <person name="Lou X."/>
            <person name="Chen J."/>
            <person name="Feng M."/>
            <person name="Jian J."/>
            <person name="Zhang X."/>
            <person name="Luo G."/>
            <person name="Jiang Y."/>
            <person name="Liu J."/>
            <person name="Wang Z."/>
            <person name="Sha Y."/>
            <person name="Zhang B."/>
            <person name="Wu H."/>
            <person name="Tang D."/>
            <person name="Shen Q."/>
            <person name="Xue P."/>
            <person name="Zou S."/>
            <person name="Wang X."/>
            <person name="Liu X."/>
            <person name="Wang F."/>
            <person name="Yang Y."/>
            <person name="An X."/>
            <person name="Dong Z."/>
            <person name="Zhang K."/>
            <person name="Zhang X."/>
            <person name="Luo M.C."/>
            <person name="Dvorak J."/>
            <person name="Tong Y."/>
            <person name="Wang J."/>
            <person name="Yang H."/>
            <person name="Li Z."/>
            <person name="Wang D."/>
            <person name="Zhang A."/>
            <person name="Wang J."/>
        </authorList>
    </citation>
    <scope>NUCLEOTIDE SEQUENCE</scope>
    <source>
        <strain evidence="4">cv. G1812</strain>
    </source>
</reference>
<dbReference type="PANTHER" id="PTHR43450:SF1">
    <property type="entry name" value="ASPARTATE--TRNA LIGASE, CYTOPLASMIC"/>
    <property type="match status" value="1"/>
</dbReference>
<keyword evidence="4" id="KW-1185">Reference proteome</keyword>
<proteinExistence type="predicted"/>
<dbReference type="GO" id="GO:0005829">
    <property type="term" value="C:cytosol"/>
    <property type="evidence" value="ECO:0007669"/>
    <property type="project" value="TreeGrafter"/>
</dbReference>
<evidence type="ECO:0000256" key="1">
    <source>
        <dbReference type="ARBA" id="ARBA00022490"/>
    </source>
</evidence>
<dbReference type="GO" id="GO:0005524">
    <property type="term" value="F:ATP binding"/>
    <property type="evidence" value="ECO:0007669"/>
    <property type="project" value="InterPro"/>
</dbReference>
<dbReference type="GO" id="GO:0003723">
    <property type="term" value="F:RNA binding"/>
    <property type="evidence" value="ECO:0007669"/>
    <property type="project" value="TreeGrafter"/>
</dbReference>
<keyword evidence="1" id="KW-0963">Cytoplasm</keyword>
<dbReference type="Gene3D" id="2.40.50.140">
    <property type="entry name" value="Nucleic acid-binding proteins"/>
    <property type="match status" value="1"/>
</dbReference>